<keyword evidence="14" id="KW-1185">Reference proteome</keyword>
<dbReference type="SUPFAM" id="SSF51905">
    <property type="entry name" value="FAD/NAD(P)-binding domain"/>
    <property type="match status" value="1"/>
</dbReference>
<feature type="binding site" evidence="8">
    <location>
        <position position="263"/>
    </location>
    <ligand>
        <name>NAD(+)</name>
        <dbReference type="ChEBI" id="CHEBI:57540"/>
    </ligand>
</feature>
<keyword evidence="2 10" id="KW-0285">Flavoprotein</keyword>
<feature type="binding site" evidence="8">
    <location>
        <begin position="178"/>
        <end position="185"/>
    </location>
    <ligand>
        <name>NAD(+)</name>
        <dbReference type="ChEBI" id="CHEBI:57540"/>
    </ligand>
</feature>
<evidence type="ECO:0000313" key="14">
    <source>
        <dbReference type="Proteomes" id="UP000632498"/>
    </source>
</evidence>
<feature type="binding site" evidence="8">
    <location>
        <begin position="141"/>
        <end position="143"/>
    </location>
    <ligand>
        <name>FAD</name>
        <dbReference type="ChEBI" id="CHEBI:57692"/>
    </ligand>
</feature>
<feature type="binding site" evidence="8">
    <location>
        <position position="53"/>
    </location>
    <ligand>
        <name>FAD</name>
        <dbReference type="ChEBI" id="CHEBI:57692"/>
    </ligand>
</feature>
<evidence type="ECO:0000256" key="6">
    <source>
        <dbReference type="ARBA" id="ARBA00023157"/>
    </source>
</evidence>
<feature type="binding site" evidence="8">
    <location>
        <position position="303"/>
    </location>
    <ligand>
        <name>FAD</name>
        <dbReference type="ChEBI" id="CHEBI:57692"/>
    </ligand>
</feature>
<keyword evidence="3 8" id="KW-0274">FAD</keyword>
<keyword evidence="8" id="KW-0547">Nucleotide-binding</keyword>
<comment type="similarity">
    <text evidence="1 10">Belongs to the class-I pyridine nucleotide-disulfide oxidoreductase family.</text>
</comment>
<keyword evidence="4" id="KW-0521">NADP</keyword>
<reference evidence="13" key="1">
    <citation type="journal article" date="2014" name="Int. J. Syst. Evol. Microbiol.">
        <title>Complete genome sequence of Corynebacterium casei LMG S-19264T (=DSM 44701T), isolated from a smear-ripened cheese.</title>
        <authorList>
            <consortium name="US DOE Joint Genome Institute (JGI-PGF)"/>
            <person name="Walter F."/>
            <person name="Albersmeier A."/>
            <person name="Kalinowski J."/>
            <person name="Ruckert C."/>
        </authorList>
    </citation>
    <scope>NUCLEOTIDE SEQUENCE</scope>
    <source>
        <strain evidence="13">CGMCC 1.15254</strain>
    </source>
</reference>
<dbReference type="Proteomes" id="UP000632498">
    <property type="component" value="Unassembled WGS sequence"/>
</dbReference>
<evidence type="ECO:0000256" key="4">
    <source>
        <dbReference type="ARBA" id="ARBA00022857"/>
    </source>
</evidence>
<dbReference type="InterPro" id="IPR023753">
    <property type="entry name" value="FAD/NAD-binding_dom"/>
</dbReference>
<evidence type="ECO:0000256" key="5">
    <source>
        <dbReference type="ARBA" id="ARBA00023002"/>
    </source>
</evidence>
<dbReference type="Gene3D" id="3.30.390.30">
    <property type="match status" value="1"/>
</dbReference>
<dbReference type="PRINTS" id="PR00368">
    <property type="entry name" value="FADPNR"/>
</dbReference>
<feature type="domain" description="FAD/NAD(P)-binding" evidence="12">
    <location>
        <begin position="8"/>
        <end position="316"/>
    </location>
</feature>
<protein>
    <recommendedName>
        <fullName evidence="15">Dihydrolipoamide dehydrogenase</fullName>
    </recommendedName>
</protein>
<dbReference type="InterPro" id="IPR004099">
    <property type="entry name" value="Pyr_nucl-diS_OxRdtase_dimer"/>
</dbReference>
<evidence type="ECO:0000256" key="10">
    <source>
        <dbReference type="RuleBase" id="RU003691"/>
    </source>
</evidence>
<evidence type="ECO:0000256" key="3">
    <source>
        <dbReference type="ARBA" id="ARBA00022827"/>
    </source>
</evidence>
<dbReference type="InterPro" id="IPR036188">
    <property type="entry name" value="FAD/NAD-bd_sf"/>
</dbReference>
<evidence type="ECO:0008006" key="15">
    <source>
        <dbReference type="Google" id="ProtNLM"/>
    </source>
</evidence>
<dbReference type="InterPro" id="IPR016156">
    <property type="entry name" value="FAD/NAD-linked_Rdtase_dimer_sf"/>
</dbReference>
<comment type="cofactor">
    <cofactor evidence="8">
        <name>FAD</name>
        <dbReference type="ChEBI" id="CHEBI:57692"/>
    </cofactor>
    <text evidence="8">Binds 1 FAD per subunit.</text>
</comment>
<gene>
    <name evidence="13" type="ORF">GCM10011332_22900</name>
</gene>
<dbReference type="GO" id="GO:0050660">
    <property type="term" value="F:flavin adenine dinucleotide binding"/>
    <property type="evidence" value="ECO:0007669"/>
    <property type="project" value="TreeGrafter"/>
</dbReference>
<name>A0A917FDP0_9PROT</name>
<dbReference type="GO" id="GO:0003955">
    <property type="term" value="F:NAD(P)H dehydrogenase (quinone) activity"/>
    <property type="evidence" value="ECO:0007669"/>
    <property type="project" value="TreeGrafter"/>
</dbReference>
<dbReference type="Pfam" id="PF02852">
    <property type="entry name" value="Pyr_redox_dim"/>
    <property type="match status" value="1"/>
</dbReference>
<proteinExistence type="inferred from homology"/>
<dbReference type="InterPro" id="IPR012999">
    <property type="entry name" value="Pyr_OxRdtase_I_AS"/>
</dbReference>
<dbReference type="GO" id="GO:0016668">
    <property type="term" value="F:oxidoreductase activity, acting on a sulfur group of donors, NAD(P) as acceptor"/>
    <property type="evidence" value="ECO:0007669"/>
    <property type="project" value="InterPro"/>
</dbReference>
<evidence type="ECO:0000259" key="11">
    <source>
        <dbReference type="Pfam" id="PF02852"/>
    </source>
</evidence>
<dbReference type="Pfam" id="PF07992">
    <property type="entry name" value="Pyr_redox_2"/>
    <property type="match status" value="1"/>
</dbReference>
<dbReference type="InterPro" id="IPR001100">
    <property type="entry name" value="Pyr_nuc-diS_OxRdtase"/>
</dbReference>
<dbReference type="PANTHER" id="PTHR43014">
    <property type="entry name" value="MERCURIC REDUCTASE"/>
    <property type="match status" value="1"/>
</dbReference>
<dbReference type="PROSITE" id="PS00076">
    <property type="entry name" value="PYRIDINE_REDOX_1"/>
    <property type="match status" value="1"/>
</dbReference>
<dbReference type="FunFam" id="3.30.390.30:FF:000001">
    <property type="entry name" value="Dihydrolipoyl dehydrogenase"/>
    <property type="match status" value="1"/>
</dbReference>
<reference evidence="13" key="2">
    <citation type="submission" date="2020-09" db="EMBL/GenBank/DDBJ databases">
        <authorList>
            <person name="Sun Q."/>
            <person name="Zhou Y."/>
        </authorList>
    </citation>
    <scope>NUCLEOTIDE SEQUENCE</scope>
    <source>
        <strain evidence="13">CGMCC 1.15254</strain>
    </source>
</reference>
<evidence type="ECO:0000256" key="8">
    <source>
        <dbReference type="PIRSR" id="PIRSR000350-3"/>
    </source>
</evidence>
<evidence type="ECO:0000313" key="13">
    <source>
        <dbReference type="EMBL" id="GGF68151.1"/>
    </source>
</evidence>
<keyword evidence="7 10" id="KW-0676">Redox-active center</keyword>
<evidence type="ECO:0000259" key="12">
    <source>
        <dbReference type="Pfam" id="PF07992"/>
    </source>
</evidence>
<dbReference type="PIRSF" id="PIRSF000350">
    <property type="entry name" value="Mercury_reductase_MerA"/>
    <property type="match status" value="1"/>
</dbReference>
<accession>A0A917FDP0</accession>
<keyword evidence="5 10" id="KW-0560">Oxidoreductase</keyword>
<sequence>MSEIIKTDICVIGGGSGGLSVAAGASQMGAKVVLIEKAKMGGDCLNYGCVPSKALLGAAHAAQHVREAGTFGTDATLNAIDAQKVHDYVHGVINGIAPHDCVERFEGMGVQVIQGAARFIGPQTLSADGKTVQAKRFVIATGSRPFIPPIDGLDDVDYLTNETIFNLTETPKHLIILGGGPIGIEMAQAHRQLGADVTVLIRSHMMSKDDPELVDFVRSRLQQDGIHIVEQTSVESITQLNDEIVVKTADEIYTGSHLLVATGRQVNADSLDLEAANVAYDNHSIRIDERLRTSNKKIFAIGDVTGGLQFTHKAGYDAGIIIRNALFRLPAKANYGALPWVTYCNPELASVGLNEESARKEHGEIRILRWPFSENDRARTEGKTHGLIKVITTKKGRILGASIVGPSAGELIQVWVLAIGQKLKIGAIASMIAPYPTLGEVSKRAAGSFFTPSLFSEKTKKFVRFLLRFG</sequence>
<dbReference type="EMBL" id="BMHV01000016">
    <property type="protein sequence ID" value="GGF68151.1"/>
    <property type="molecule type" value="Genomic_DNA"/>
</dbReference>
<dbReference type="AlphaFoldDB" id="A0A917FDP0"/>
<evidence type="ECO:0000256" key="1">
    <source>
        <dbReference type="ARBA" id="ARBA00007532"/>
    </source>
</evidence>
<keyword evidence="8" id="KW-0520">NAD</keyword>
<feature type="domain" description="Pyridine nucleotide-disulphide oxidoreductase dimerisation" evidence="11">
    <location>
        <begin position="339"/>
        <end position="445"/>
    </location>
</feature>
<dbReference type="PANTHER" id="PTHR43014:SF4">
    <property type="entry name" value="PYRIDINE NUCLEOTIDE-DISULFIDE OXIDOREDUCTASE RCLA-RELATED"/>
    <property type="match status" value="1"/>
</dbReference>
<evidence type="ECO:0000256" key="2">
    <source>
        <dbReference type="ARBA" id="ARBA00022630"/>
    </source>
</evidence>
<feature type="disulfide bond" description="Redox-active" evidence="9">
    <location>
        <begin position="44"/>
        <end position="49"/>
    </location>
</feature>
<dbReference type="Gene3D" id="3.50.50.60">
    <property type="entry name" value="FAD/NAD(P)-binding domain"/>
    <property type="match status" value="2"/>
</dbReference>
<dbReference type="PRINTS" id="PR00411">
    <property type="entry name" value="PNDRDTASEI"/>
</dbReference>
<evidence type="ECO:0000256" key="7">
    <source>
        <dbReference type="ARBA" id="ARBA00023284"/>
    </source>
</evidence>
<keyword evidence="6" id="KW-1015">Disulfide bond</keyword>
<dbReference type="RefSeq" id="WP_188665175.1">
    <property type="nucleotide sequence ID" value="NZ_BMHV01000016.1"/>
</dbReference>
<evidence type="ECO:0000256" key="9">
    <source>
        <dbReference type="PIRSR" id="PIRSR000350-4"/>
    </source>
</evidence>
<organism evidence="13 14">
    <name type="scientific">Terasakiella brassicae</name>
    <dbReference type="NCBI Taxonomy" id="1634917"/>
    <lineage>
        <taxon>Bacteria</taxon>
        <taxon>Pseudomonadati</taxon>
        <taxon>Pseudomonadota</taxon>
        <taxon>Alphaproteobacteria</taxon>
        <taxon>Rhodospirillales</taxon>
        <taxon>Terasakiellaceae</taxon>
        <taxon>Terasakiella</taxon>
    </lineage>
</organism>
<comment type="caution">
    <text evidence="13">The sequence shown here is derived from an EMBL/GenBank/DDBJ whole genome shotgun (WGS) entry which is preliminary data.</text>
</comment>
<dbReference type="SUPFAM" id="SSF55424">
    <property type="entry name" value="FAD/NAD-linked reductases, dimerisation (C-terminal) domain"/>
    <property type="match status" value="1"/>
</dbReference>